<evidence type="ECO:0000256" key="3">
    <source>
        <dbReference type="ARBA" id="ARBA00023082"/>
    </source>
</evidence>
<dbReference type="AlphaFoldDB" id="A0A286RLM2"/>
<evidence type="ECO:0000313" key="8">
    <source>
        <dbReference type="Proteomes" id="UP000215086"/>
    </source>
</evidence>
<dbReference type="NCBIfam" id="TIGR02937">
    <property type="entry name" value="sigma70-ECF"/>
    <property type="match status" value="1"/>
</dbReference>
<feature type="region of interest" description="Disordered" evidence="5">
    <location>
        <begin position="104"/>
        <end position="125"/>
    </location>
</feature>
<dbReference type="KEGG" id="ttf:THTE_4251"/>
<dbReference type="SUPFAM" id="SSF88946">
    <property type="entry name" value="Sigma2 domain of RNA polymerase sigma factors"/>
    <property type="match status" value="1"/>
</dbReference>
<accession>A0A286RLM2</accession>
<dbReference type="OrthoDB" id="260857at2"/>
<dbReference type="Gene3D" id="1.10.1740.10">
    <property type="match status" value="1"/>
</dbReference>
<sequence length="194" mass="22223">MVLSEIDRHLLERCLERKPRAWEDFVDRFLGLVIHVINHTAESRRLRMTPELRDDLCSEVFLTLLKDDFAVLRKFRGRCSLASYLCVVARRVVVRALQKRKLAGTHESASRSEPAAPSKVPSPVAWPEEDRIANREEAERLLQMLDGQEATIVRLYHLEGKSYQEISQITGIPTNSIGPILSRARSKLRRIPTA</sequence>
<dbReference type="GO" id="GO:0003677">
    <property type="term" value="F:DNA binding"/>
    <property type="evidence" value="ECO:0007669"/>
    <property type="project" value="InterPro"/>
</dbReference>
<keyword evidence="8" id="KW-1185">Reference proteome</keyword>
<dbReference type="InterPro" id="IPR036388">
    <property type="entry name" value="WH-like_DNA-bd_sf"/>
</dbReference>
<dbReference type="InterPro" id="IPR039425">
    <property type="entry name" value="RNA_pol_sigma-70-like"/>
</dbReference>
<dbReference type="CDD" id="cd06171">
    <property type="entry name" value="Sigma70_r4"/>
    <property type="match status" value="1"/>
</dbReference>
<dbReference type="GO" id="GO:0016987">
    <property type="term" value="F:sigma factor activity"/>
    <property type="evidence" value="ECO:0007669"/>
    <property type="project" value="UniProtKB-KW"/>
</dbReference>
<dbReference type="RefSeq" id="WP_095416540.1">
    <property type="nucleotide sequence ID" value="NZ_CP018477.1"/>
</dbReference>
<evidence type="ECO:0000256" key="2">
    <source>
        <dbReference type="ARBA" id="ARBA00023015"/>
    </source>
</evidence>
<gene>
    <name evidence="7" type="ORF">THTE_4251</name>
</gene>
<evidence type="ECO:0000313" key="7">
    <source>
        <dbReference type="EMBL" id="ASV76852.1"/>
    </source>
</evidence>
<keyword evidence="3" id="KW-0731">Sigma factor</keyword>
<dbReference type="InterPro" id="IPR013324">
    <property type="entry name" value="RNA_pol_sigma_r3/r4-like"/>
</dbReference>
<dbReference type="PANTHER" id="PTHR43133">
    <property type="entry name" value="RNA POLYMERASE ECF-TYPE SIGMA FACTO"/>
    <property type="match status" value="1"/>
</dbReference>
<dbReference type="InterPro" id="IPR013249">
    <property type="entry name" value="RNA_pol_sigma70_r4_t2"/>
</dbReference>
<dbReference type="InterPro" id="IPR013325">
    <property type="entry name" value="RNA_pol_sigma_r2"/>
</dbReference>
<name>A0A286RLM2_9BACT</name>
<evidence type="ECO:0000256" key="5">
    <source>
        <dbReference type="SAM" id="MobiDB-lite"/>
    </source>
</evidence>
<dbReference type="Proteomes" id="UP000215086">
    <property type="component" value="Chromosome"/>
</dbReference>
<dbReference type="GO" id="GO:0006352">
    <property type="term" value="P:DNA-templated transcription initiation"/>
    <property type="evidence" value="ECO:0007669"/>
    <property type="project" value="InterPro"/>
</dbReference>
<dbReference type="PANTHER" id="PTHR43133:SF51">
    <property type="entry name" value="RNA POLYMERASE SIGMA FACTOR"/>
    <property type="match status" value="1"/>
</dbReference>
<comment type="similarity">
    <text evidence="1">Belongs to the sigma-70 factor family. ECF subfamily.</text>
</comment>
<evidence type="ECO:0000256" key="1">
    <source>
        <dbReference type="ARBA" id="ARBA00010641"/>
    </source>
</evidence>
<feature type="compositionally biased region" description="Low complexity" evidence="5">
    <location>
        <begin position="111"/>
        <end position="125"/>
    </location>
</feature>
<keyword evidence="2" id="KW-0805">Transcription regulation</keyword>
<reference evidence="7 8" key="1">
    <citation type="journal article" name="Front. Microbiol.">
        <title>Sugar Metabolism of the First Thermophilic Planctomycete Thermogutta terrifontis: Comparative Genomic and Transcriptomic Approaches.</title>
        <authorList>
            <person name="Elcheninov A.G."/>
            <person name="Menzel P."/>
            <person name="Gudbergsdottir S.R."/>
            <person name="Slesarev A.I."/>
            <person name="Kadnikov V.V."/>
            <person name="Krogh A."/>
            <person name="Bonch-Osmolovskaya E.A."/>
            <person name="Peng X."/>
            <person name="Kublanov I.V."/>
        </authorList>
    </citation>
    <scope>NUCLEOTIDE SEQUENCE [LARGE SCALE GENOMIC DNA]</scope>
    <source>
        <strain evidence="7 8">R1</strain>
    </source>
</reference>
<dbReference type="EMBL" id="CP018477">
    <property type="protein sequence ID" value="ASV76852.1"/>
    <property type="molecule type" value="Genomic_DNA"/>
</dbReference>
<evidence type="ECO:0000256" key="4">
    <source>
        <dbReference type="ARBA" id="ARBA00023163"/>
    </source>
</evidence>
<dbReference type="Pfam" id="PF08281">
    <property type="entry name" value="Sigma70_r4_2"/>
    <property type="match status" value="1"/>
</dbReference>
<proteinExistence type="inferred from homology"/>
<dbReference type="SUPFAM" id="SSF88659">
    <property type="entry name" value="Sigma3 and sigma4 domains of RNA polymerase sigma factors"/>
    <property type="match status" value="1"/>
</dbReference>
<protein>
    <submittedName>
        <fullName evidence="7">Transcriptional control</fullName>
    </submittedName>
</protein>
<dbReference type="InterPro" id="IPR014284">
    <property type="entry name" value="RNA_pol_sigma-70_dom"/>
</dbReference>
<evidence type="ECO:0000259" key="6">
    <source>
        <dbReference type="Pfam" id="PF08281"/>
    </source>
</evidence>
<keyword evidence="4" id="KW-0804">Transcription</keyword>
<feature type="domain" description="RNA polymerase sigma factor 70 region 4 type 2" evidence="6">
    <location>
        <begin position="136"/>
        <end position="188"/>
    </location>
</feature>
<dbReference type="Gene3D" id="1.10.10.10">
    <property type="entry name" value="Winged helix-like DNA-binding domain superfamily/Winged helix DNA-binding domain"/>
    <property type="match status" value="1"/>
</dbReference>
<organism evidence="7 8">
    <name type="scientific">Thermogutta terrifontis</name>
    <dbReference type="NCBI Taxonomy" id="1331910"/>
    <lineage>
        <taxon>Bacteria</taxon>
        <taxon>Pseudomonadati</taxon>
        <taxon>Planctomycetota</taxon>
        <taxon>Planctomycetia</taxon>
        <taxon>Pirellulales</taxon>
        <taxon>Thermoguttaceae</taxon>
        <taxon>Thermogutta</taxon>
    </lineage>
</organism>